<sequence>MCSCGADVEERLDIMFHHGGDFKKNAEGIMVYYPDNKACLGDLDTDTLDIFFIRNYHKELGYNDIKHYWWHVPRKGLDNRLRNINGDKEIREIVNCARTNEGVIDVYFEHGVSVPEVLEGDNTVVYLDDDGGEGCNAPTDPDVSPSLNETHALIVAPTPKVVPNSSCKSSPNKNKTSPWQTQPSHSKTKVHITFKVTQPPPVSRTPTQPKMPTKNTNPPFDVSSDSSDSEKDSLFKPGPD</sequence>
<evidence type="ECO:0000313" key="3">
    <source>
        <dbReference type="EMBL" id="RYR76586.1"/>
    </source>
</evidence>
<name>A0A445EMJ5_ARAHY</name>
<dbReference type="InterPro" id="IPR058594">
    <property type="entry name" value="PB1-like_dom_pln"/>
</dbReference>
<dbReference type="AlphaFoldDB" id="A0A445EMJ5"/>
<keyword evidence="4" id="KW-1185">Reference proteome</keyword>
<evidence type="ECO:0000313" key="4">
    <source>
        <dbReference type="Proteomes" id="UP000289738"/>
    </source>
</evidence>
<evidence type="ECO:0000259" key="2">
    <source>
        <dbReference type="Pfam" id="PF26130"/>
    </source>
</evidence>
<feature type="compositionally biased region" description="Low complexity" evidence="1">
    <location>
        <begin position="159"/>
        <end position="178"/>
    </location>
</feature>
<proteinExistence type="predicted"/>
<feature type="domain" description="PB1-like" evidence="2">
    <location>
        <begin position="9"/>
        <end position="110"/>
    </location>
</feature>
<gene>
    <name evidence="3" type="ORF">Ahy_A01g001171</name>
</gene>
<reference evidence="3 4" key="1">
    <citation type="submission" date="2019-01" db="EMBL/GenBank/DDBJ databases">
        <title>Sequencing of cultivated peanut Arachis hypogaea provides insights into genome evolution and oil improvement.</title>
        <authorList>
            <person name="Chen X."/>
        </authorList>
    </citation>
    <scope>NUCLEOTIDE SEQUENCE [LARGE SCALE GENOMIC DNA]</scope>
    <source>
        <strain evidence="4">cv. Fuhuasheng</strain>
        <tissue evidence="3">Leaves</tissue>
    </source>
</reference>
<accession>A0A445EMJ5</accession>
<evidence type="ECO:0000256" key="1">
    <source>
        <dbReference type="SAM" id="MobiDB-lite"/>
    </source>
</evidence>
<organism evidence="3 4">
    <name type="scientific">Arachis hypogaea</name>
    <name type="common">Peanut</name>
    <dbReference type="NCBI Taxonomy" id="3818"/>
    <lineage>
        <taxon>Eukaryota</taxon>
        <taxon>Viridiplantae</taxon>
        <taxon>Streptophyta</taxon>
        <taxon>Embryophyta</taxon>
        <taxon>Tracheophyta</taxon>
        <taxon>Spermatophyta</taxon>
        <taxon>Magnoliopsida</taxon>
        <taxon>eudicotyledons</taxon>
        <taxon>Gunneridae</taxon>
        <taxon>Pentapetalae</taxon>
        <taxon>rosids</taxon>
        <taxon>fabids</taxon>
        <taxon>Fabales</taxon>
        <taxon>Fabaceae</taxon>
        <taxon>Papilionoideae</taxon>
        <taxon>50 kb inversion clade</taxon>
        <taxon>dalbergioids sensu lato</taxon>
        <taxon>Dalbergieae</taxon>
        <taxon>Pterocarpus clade</taxon>
        <taxon>Arachis</taxon>
    </lineage>
</organism>
<dbReference type="Proteomes" id="UP000289738">
    <property type="component" value="Chromosome A01"/>
</dbReference>
<feature type="compositionally biased region" description="Polar residues" evidence="1">
    <location>
        <begin position="204"/>
        <end position="218"/>
    </location>
</feature>
<comment type="caution">
    <text evidence="3">The sequence shown here is derived from an EMBL/GenBank/DDBJ whole genome shotgun (WGS) entry which is preliminary data.</text>
</comment>
<feature type="compositionally biased region" description="Basic and acidic residues" evidence="1">
    <location>
        <begin position="228"/>
        <end position="240"/>
    </location>
</feature>
<dbReference type="Pfam" id="PF26130">
    <property type="entry name" value="PB1-like"/>
    <property type="match status" value="1"/>
</dbReference>
<protein>
    <recommendedName>
        <fullName evidence="2">PB1-like domain-containing protein</fullName>
    </recommendedName>
</protein>
<feature type="region of interest" description="Disordered" evidence="1">
    <location>
        <begin position="156"/>
        <end position="240"/>
    </location>
</feature>
<dbReference type="EMBL" id="SDMP01000001">
    <property type="protein sequence ID" value="RYR76586.1"/>
    <property type="molecule type" value="Genomic_DNA"/>
</dbReference>